<accession>A0A0F8XMY7</accession>
<organism evidence="1">
    <name type="scientific">marine sediment metagenome</name>
    <dbReference type="NCBI Taxonomy" id="412755"/>
    <lineage>
        <taxon>unclassified sequences</taxon>
        <taxon>metagenomes</taxon>
        <taxon>ecological metagenomes</taxon>
    </lineage>
</organism>
<reference evidence="1" key="1">
    <citation type="journal article" date="2015" name="Nature">
        <title>Complex archaea that bridge the gap between prokaryotes and eukaryotes.</title>
        <authorList>
            <person name="Spang A."/>
            <person name="Saw J.H."/>
            <person name="Jorgensen S.L."/>
            <person name="Zaremba-Niedzwiedzka K."/>
            <person name="Martijn J."/>
            <person name="Lind A.E."/>
            <person name="van Eijk R."/>
            <person name="Schleper C."/>
            <person name="Guy L."/>
            <person name="Ettema T.J."/>
        </authorList>
    </citation>
    <scope>NUCLEOTIDE SEQUENCE</scope>
</reference>
<protein>
    <recommendedName>
        <fullName evidence="2">Calcineurin-like phosphoesterase domain-containing protein</fullName>
    </recommendedName>
</protein>
<comment type="caution">
    <text evidence="1">The sequence shown here is derived from an EMBL/GenBank/DDBJ whole genome shotgun (WGS) entry which is preliminary data.</text>
</comment>
<dbReference type="SUPFAM" id="SSF56300">
    <property type="entry name" value="Metallo-dependent phosphatases"/>
    <property type="match status" value="1"/>
</dbReference>
<dbReference type="EMBL" id="LAZR01058223">
    <property type="protein sequence ID" value="KKK70367.1"/>
    <property type="molecule type" value="Genomic_DNA"/>
</dbReference>
<proteinExistence type="predicted"/>
<evidence type="ECO:0008006" key="2">
    <source>
        <dbReference type="Google" id="ProtNLM"/>
    </source>
</evidence>
<sequence length="241" mass="27908">MERIISISDLHAPFQDDNAFELAIKFARDLKPHALIIHEFCDWYSISKFNKDPNRCENLQDDLNVAIRLLVKLRKNFPKTSITMLSSNHDKRLKRYLWTDAKGLNSLKDLTVPAQLHLNNLDIIYKEYVFFRKTVLFKHGDVIRQHSAYTARAELDKEGISGCSGHTHRLGIHHRSDRTGDTVWVENGCLCTLTPEWIKGPANWQQGFGVFTFKDGKKHFHPGYVQIINGEILYGDKLYKL</sequence>
<name>A0A0F8XMY7_9ZZZZ</name>
<gene>
    <name evidence="1" type="ORF">LCGC14_2924680</name>
</gene>
<evidence type="ECO:0000313" key="1">
    <source>
        <dbReference type="EMBL" id="KKK70367.1"/>
    </source>
</evidence>
<dbReference type="AlphaFoldDB" id="A0A0F8XMY7"/>
<dbReference type="InterPro" id="IPR029052">
    <property type="entry name" value="Metallo-depent_PP-like"/>
</dbReference>